<dbReference type="PANTHER" id="PTHR47706:SF1">
    <property type="entry name" value="CIPA-LIKE, PUTATIVE (AFU_ORTHOLOGUE AFUA_1G12460)-RELATED"/>
    <property type="match status" value="1"/>
</dbReference>
<evidence type="ECO:0000256" key="1">
    <source>
        <dbReference type="ARBA" id="ARBA00022857"/>
    </source>
</evidence>
<dbReference type="Proteomes" id="UP000310108">
    <property type="component" value="Unassembled WGS sequence"/>
</dbReference>
<dbReference type="InterPro" id="IPR051609">
    <property type="entry name" value="NmrA/Isoflavone_reductase-like"/>
</dbReference>
<name>A0A4U6XHQ5_9PEZI</name>
<evidence type="ECO:0000256" key="2">
    <source>
        <dbReference type="ARBA" id="ARBA00023002"/>
    </source>
</evidence>
<dbReference type="AlphaFoldDB" id="A0A4U6XHQ5"/>
<organism evidence="3 4">
    <name type="scientific">Colletotrichum tanaceti</name>
    <dbReference type="NCBI Taxonomy" id="1306861"/>
    <lineage>
        <taxon>Eukaryota</taxon>
        <taxon>Fungi</taxon>
        <taxon>Dikarya</taxon>
        <taxon>Ascomycota</taxon>
        <taxon>Pezizomycotina</taxon>
        <taxon>Sordariomycetes</taxon>
        <taxon>Hypocreomycetidae</taxon>
        <taxon>Glomerellales</taxon>
        <taxon>Glomerellaceae</taxon>
        <taxon>Colletotrichum</taxon>
        <taxon>Colletotrichum destructivum species complex</taxon>
    </lineage>
</organism>
<dbReference type="STRING" id="1306861.A0A4U6XHQ5"/>
<dbReference type="PANTHER" id="PTHR47706">
    <property type="entry name" value="NMRA-LIKE FAMILY PROTEIN"/>
    <property type="match status" value="1"/>
</dbReference>
<keyword evidence="2" id="KW-0560">Oxidoreductase</keyword>
<dbReference type="GO" id="GO:0016491">
    <property type="term" value="F:oxidoreductase activity"/>
    <property type="evidence" value="ECO:0007669"/>
    <property type="project" value="UniProtKB-KW"/>
</dbReference>
<dbReference type="OrthoDB" id="9974981at2759"/>
<keyword evidence="1" id="KW-0521">NADP</keyword>
<reference evidence="3 4" key="1">
    <citation type="journal article" date="2019" name="PLoS ONE">
        <title>Comparative genome analysis indicates high evolutionary potential of pathogenicity genes in Colletotrichum tanaceti.</title>
        <authorList>
            <person name="Lelwala R.V."/>
            <person name="Korhonen P.K."/>
            <person name="Young N.D."/>
            <person name="Scott J.B."/>
            <person name="Ades P.A."/>
            <person name="Gasser R.B."/>
            <person name="Taylor P.W.J."/>
        </authorList>
    </citation>
    <scope>NUCLEOTIDE SEQUENCE [LARGE SCALE GENOMIC DNA]</scope>
    <source>
        <strain evidence="3">BRIP57314</strain>
    </source>
</reference>
<evidence type="ECO:0008006" key="5">
    <source>
        <dbReference type="Google" id="ProtNLM"/>
    </source>
</evidence>
<evidence type="ECO:0000313" key="4">
    <source>
        <dbReference type="Proteomes" id="UP000310108"/>
    </source>
</evidence>
<dbReference type="Gene3D" id="3.40.50.720">
    <property type="entry name" value="NAD(P)-binding Rossmann-like Domain"/>
    <property type="match status" value="1"/>
</dbReference>
<protein>
    <recommendedName>
        <fullName evidence="5">NmrA-like domain-containing protein</fullName>
    </recommendedName>
</protein>
<dbReference type="Gene3D" id="3.90.25.10">
    <property type="entry name" value="UDP-galactose 4-epimerase, domain 1"/>
    <property type="match status" value="1"/>
</dbReference>
<dbReference type="EMBL" id="PJEX01000098">
    <property type="protein sequence ID" value="TKW55468.1"/>
    <property type="molecule type" value="Genomic_DNA"/>
</dbReference>
<sequence length="208" mass="22701">MLTLPQKGYLGSAILKEFVEGGFNASVLGRSESAKEGLPDGEIEYTIFFSVGGFADLSTQIPAAFDFSNKSITMYDDGVHPFSVTSVASIGKAVVGALKNPDATKNRNLKIHELIPSQAQLTALAKMLSPPGTQWRETKLDGKAEWDNALKAVLEDPCNEQKVIEIIKNSPFSRRYESAFGKVENKLVGVPLLTEKDLEEKMAAAFRF</sequence>
<keyword evidence="4" id="KW-1185">Reference proteome</keyword>
<evidence type="ECO:0000313" key="3">
    <source>
        <dbReference type="EMBL" id="TKW55468.1"/>
    </source>
</evidence>
<gene>
    <name evidence="3" type="ORF">CTA1_3553</name>
</gene>
<accession>A0A4U6XHQ5</accession>
<comment type="caution">
    <text evidence="3">The sequence shown here is derived from an EMBL/GenBank/DDBJ whole genome shotgun (WGS) entry which is preliminary data.</text>
</comment>
<proteinExistence type="predicted"/>